<keyword evidence="3" id="KW-0479">Metal-binding</keyword>
<feature type="compositionally biased region" description="Basic and acidic residues" evidence="5">
    <location>
        <begin position="869"/>
        <end position="893"/>
    </location>
</feature>
<dbReference type="Pfam" id="PF00076">
    <property type="entry name" value="RRM_1"/>
    <property type="match status" value="1"/>
</dbReference>
<feature type="compositionally biased region" description="Polar residues" evidence="5">
    <location>
        <begin position="894"/>
        <end position="906"/>
    </location>
</feature>
<evidence type="ECO:0000259" key="6">
    <source>
        <dbReference type="PROSITE" id="PS50102"/>
    </source>
</evidence>
<evidence type="ECO:0000256" key="1">
    <source>
        <dbReference type="ARBA" id="ARBA00022884"/>
    </source>
</evidence>
<dbReference type="GO" id="GO:0003723">
    <property type="term" value="F:RNA binding"/>
    <property type="evidence" value="ECO:0007669"/>
    <property type="project" value="UniProtKB-UniRule"/>
</dbReference>
<evidence type="ECO:0000313" key="8">
    <source>
        <dbReference type="EMBL" id="KAG8384857.1"/>
    </source>
</evidence>
<evidence type="ECO:0000259" key="7">
    <source>
        <dbReference type="PROSITE" id="PS50103"/>
    </source>
</evidence>
<evidence type="ECO:0000256" key="4">
    <source>
        <dbReference type="SAM" id="Coils"/>
    </source>
</evidence>
<feature type="compositionally biased region" description="Basic and acidic residues" evidence="5">
    <location>
        <begin position="675"/>
        <end position="688"/>
    </location>
</feature>
<feature type="region of interest" description="Disordered" evidence="5">
    <location>
        <begin position="372"/>
        <end position="391"/>
    </location>
</feature>
<evidence type="ECO:0000256" key="2">
    <source>
        <dbReference type="PROSITE-ProRule" id="PRU00176"/>
    </source>
</evidence>
<keyword evidence="1 2" id="KW-0694">RNA-binding</keyword>
<dbReference type="Gene3D" id="3.30.70.330">
    <property type="match status" value="2"/>
</dbReference>
<feature type="region of interest" description="Disordered" evidence="5">
    <location>
        <begin position="413"/>
        <end position="434"/>
    </location>
</feature>
<feature type="zinc finger region" description="C3H1-type" evidence="3">
    <location>
        <begin position="215"/>
        <end position="243"/>
    </location>
</feature>
<dbReference type="Proteomes" id="UP000826271">
    <property type="component" value="Unassembled WGS sequence"/>
</dbReference>
<dbReference type="CDD" id="cd12257">
    <property type="entry name" value="RRM1_RBM26_like"/>
    <property type="match status" value="1"/>
</dbReference>
<dbReference type="SMART" id="SM00356">
    <property type="entry name" value="ZnF_C3H1"/>
    <property type="match status" value="1"/>
</dbReference>
<keyword evidence="3" id="KW-0863">Zinc-finger</keyword>
<dbReference type="PANTHER" id="PTHR14398">
    <property type="entry name" value="RNA RECOGNITION RRM/RNP DOMAIN"/>
    <property type="match status" value="1"/>
</dbReference>
<dbReference type="PROSITE" id="PS50103">
    <property type="entry name" value="ZF_C3H1"/>
    <property type="match status" value="1"/>
</dbReference>
<feature type="region of interest" description="Disordered" evidence="5">
    <location>
        <begin position="1"/>
        <end position="93"/>
    </location>
</feature>
<keyword evidence="4" id="KW-0175">Coiled coil</keyword>
<dbReference type="EMBL" id="WHWC01000004">
    <property type="protein sequence ID" value="KAG8384857.1"/>
    <property type="molecule type" value="Genomic_DNA"/>
</dbReference>
<proteinExistence type="predicted"/>
<feature type="region of interest" description="Disordered" evidence="5">
    <location>
        <begin position="841"/>
        <end position="906"/>
    </location>
</feature>
<dbReference type="GO" id="GO:0005634">
    <property type="term" value="C:nucleus"/>
    <property type="evidence" value="ECO:0007669"/>
    <property type="project" value="TreeGrafter"/>
</dbReference>
<feature type="domain" description="RRM" evidence="6">
    <location>
        <begin position="752"/>
        <end position="835"/>
    </location>
</feature>
<dbReference type="InterPro" id="IPR045137">
    <property type="entry name" value="RBM26/27"/>
</dbReference>
<feature type="region of interest" description="Disordered" evidence="5">
    <location>
        <begin position="658"/>
        <end position="697"/>
    </location>
</feature>
<comment type="caution">
    <text evidence="8">The sequence shown here is derived from an EMBL/GenBank/DDBJ whole genome shotgun (WGS) entry which is preliminary data.</text>
</comment>
<dbReference type="PROSITE" id="PS50102">
    <property type="entry name" value="RRM"/>
    <property type="match status" value="2"/>
</dbReference>
<keyword evidence="3" id="KW-0862">Zinc</keyword>
<dbReference type="InterPro" id="IPR012677">
    <property type="entry name" value="Nucleotide-bd_a/b_plait_sf"/>
</dbReference>
<evidence type="ECO:0008006" key="10">
    <source>
        <dbReference type="Google" id="ProtNLM"/>
    </source>
</evidence>
<evidence type="ECO:0000256" key="3">
    <source>
        <dbReference type="PROSITE-ProRule" id="PRU00723"/>
    </source>
</evidence>
<feature type="compositionally biased region" description="Acidic residues" evidence="5">
    <location>
        <begin position="19"/>
        <end position="34"/>
    </location>
</feature>
<dbReference type="InterPro" id="IPR035979">
    <property type="entry name" value="RBD_domain_sf"/>
</dbReference>
<sequence length="906" mass="98865">MELKVSSQKPGLSSSDYASDPDEKEISEGEDEDDDRNHKHRRREEAHSQSLEGDSLDQGLTRPYRKRNRPFENGYSSYREGDPQSGGTWKNYNIASERDYPSRFEKRRANQASFFRAPLDLNPRIRGNQTVSVEAGNFMGRGRGPVSWGPRDSRFGLVDVAFTGRGMQTVSNAQSTSWNTFGLVPGVPNGGLDALHPLSLQGALRPVISPPMNIGIPRQRCRDFEERGFCLRGDMCPMEHGLNRIVVDDVQSLSQFNLPVSLPGSQLMGTSSGQGALPVISTASGSLMHTKAFHAKSGNSGMIEGGSGLNGFGGPMAGASDVYDPDQPLWTSDNPETSAALLALNQSNAGETESFLDMDSSERLKIESYEGLNDDRPVSTGATGESQNSSVWGRISNSKHRLGLKEKIDSVGTSSNYLERDTKSEEAPNTGLPVQGKLAKVDGNDPVVKESSFKPRSDSVHNNRKPSHKALRTLFVNGIPLKDNKRETLLSHFQKFGEVIDIHIPMNSERAFVQFSKRAEAEAALKAPDAVMGNRFIKLWWANRDNIADNGMSGTSNMPITPRGMTLNPVLSRPFLDKGKENPQSAGGKVGNTHASVAQVPVYDHTKPMVANGPKAPPPQQKKLESLELLKEELRKKQEMLDQKRNEFRRQLVKLEKQTPGSKDVTESDVMAKSLKVETPPDHAKAETSKTSPTDNITVEKATSAEHAVKNTSTPKPTVAVHGPVRLSIHPMASLGSPFAVNRFKLDNRPTAFKIVSSLPAGLANVAALEEHFSSYGDLSTVELEKSEPEEANGASVPSDVSAHVSFTSRRSAEKAFLHGKCWQGHNLQFMWVKSTNPVKEGGASGNNMPSEVKFEPSGKAEPTNSEKIGSDKNEHVTRESDAESVERNEDSKSTPSSSPNENQLP</sequence>
<dbReference type="SMART" id="SM00360">
    <property type="entry name" value="RRM"/>
    <property type="match status" value="2"/>
</dbReference>
<dbReference type="GO" id="GO:0008270">
    <property type="term" value="F:zinc ion binding"/>
    <property type="evidence" value="ECO:0007669"/>
    <property type="project" value="UniProtKB-KW"/>
</dbReference>
<dbReference type="PANTHER" id="PTHR14398:SF0">
    <property type="entry name" value="ZINC FINGER PROTEIN SWM"/>
    <property type="match status" value="1"/>
</dbReference>
<name>A0AAV6XXM8_9LAMI</name>
<protein>
    <recommendedName>
        <fullName evidence="10">Zinc finger CCCH domain-containing protein 41</fullName>
    </recommendedName>
</protein>
<evidence type="ECO:0000256" key="5">
    <source>
        <dbReference type="SAM" id="MobiDB-lite"/>
    </source>
</evidence>
<feature type="compositionally biased region" description="Polar residues" evidence="5">
    <location>
        <begin position="380"/>
        <end position="391"/>
    </location>
</feature>
<organism evidence="8 9">
    <name type="scientific">Buddleja alternifolia</name>
    <dbReference type="NCBI Taxonomy" id="168488"/>
    <lineage>
        <taxon>Eukaryota</taxon>
        <taxon>Viridiplantae</taxon>
        <taxon>Streptophyta</taxon>
        <taxon>Embryophyta</taxon>
        <taxon>Tracheophyta</taxon>
        <taxon>Spermatophyta</taxon>
        <taxon>Magnoliopsida</taxon>
        <taxon>eudicotyledons</taxon>
        <taxon>Gunneridae</taxon>
        <taxon>Pentapetalae</taxon>
        <taxon>asterids</taxon>
        <taxon>lamiids</taxon>
        <taxon>Lamiales</taxon>
        <taxon>Scrophulariaceae</taxon>
        <taxon>Buddlejeae</taxon>
        <taxon>Buddleja</taxon>
    </lineage>
</organism>
<dbReference type="FunFam" id="3.30.70.330:FF:000719">
    <property type="entry name" value="Predicted protein"/>
    <property type="match status" value="1"/>
</dbReference>
<feature type="domain" description="RRM" evidence="6">
    <location>
        <begin position="472"/>
        <end position="544"/>
    </location>
</feature>
<accession>A0AAV6XXM8</accession>
<reference evidence="8" key="1">
    <citation type="submission" date="2019-10" db="EMBL/GenBank/DDBJ databases">
        <authorList>
            <person name="Zhang R."/>
            <person name="Pan Y."/>
            <person name="Wang J."/>
            <person name="Ma R."/>
            <person name="Yu S."/>
        </authorList>
    </citation>
    <scope>NUCLEOTIDE SEQUENCE</scope>
    <source>
        <strain evidence="8">LA-IB0</strain>
        <tissue evidence="8">Leaf</tissue>
    </source>
</reference>
<keyword evidence="9" id="KW-1185">Reference proteome</keyword>
<evidence type="ECO:0000313" key="9">
    <source>
        <dbReference type="Proteomes" id="UP000826271"/>
    </source>
</evidence>
<dbReference type="InterPro" id="IPR000504">
    <property type="entry name" value="RRM_dom"/>
</dbReference>
<dbReference type="AlphaFoldDB" id="A0AAV6XXM8"/>
<feature type="coiled-coil region" evidence="4">
    <location>
        <begin position="620"/>
        <end position="658"/>
    </location>
</feature>
<dbReference type="InterPro" id="IPR000571">
    <property type="entry name" value="Znf_CCCH"/>
</dbReference>
<gene>
    <name evidence="8" type="ORF">BUALT_Bualt04G0162000</name>
</gene>
<feature type="compositionally biased region" description="Polar residues" evidence="5">
    <location>
        <begin position="1"/>
        <end position="17"/>
    </location>
</feature>
<dbReference type="SUPFAM" id="SSF54928">
    <property type="entry name" value="RNA-binding domain, RBD"/>
    <property type="match status" value="2"/>
</dbReference>
<feature type="domain" description="C3H1-type" evidence="7">
    <location>
        <begin position="215"/>
        <end position="243"/>
    </location>
</feature>